<dbReference type="Pfam" id="PF00618">
    <property type="entry name" value="RasGEF_N"/>
    <property type="match status" value="1"/>
</dbReference>
<dbReference type="InterPro" id="IPR000651">
    <property type="entry name" value="Ras-like_Gua-exchang_fac_N"/>
</dbReference>
<dbReference type="GO" id="GO:0005925">
    <property type="term" value="C:focal adhesion"/>
    <property type="evidence" value="ECO:0000318"/>
    <property type="project" value="GO_Central"/>
</dbReference>
<dbReference type="GO" id="GO:0030036">
    <property type="term" value="P:actin cytoskeleton organization"/>
    <property type="evidence" value="ECO:0000318"/>
    <property type="project" value="GO_Central"/>
</dbReference>
<dbReference type="eggNOG" id="KOG3417">
    <property type="taxonomic scope" value="Eukaryota"/>
</dbReference>
<dbReference type="GO" id="GO:0005085">
    <property type="term" value="F:guanyl-nucleotide exchange factor activity"/>
    <property type="evidence" value="ECO:0007669"/>
    <property type="project" value="UniProtKB-KW"/>
</dbReference>
<evidence type="ECO:0000313" key="4">
    <source>
        <dbReference type="EMBL" id="EDV28790.1"/>
    </source>
</evidence>
<feature type="domain" description="N-terminal Ras-GEF" evidence="3">
    <location>
        <begin position="121"/>
        <end position="293"/>
    </location>
</feature>
<dbReference type="PhylomeDB" id="B3RLK2"/>
<protein>
    <recommendedName>
        <fullName evidence="3">N-terminal Ras-GEF domain-containing protein</fullName>
    </recommendedName>
</protein>
<dbReference type="STRING" id="10228.B3RLK2"/>
<dbReference type="Pfam" id="PF00373">
    <property type="entry name" value="FERM_M"/>
    <property type="match status" value="1"/>
</dbReference>
<dbReference type="PANTHER" id="PTHR19981:SF1">
    <property type="entry name" value="RHEA, ISOFORM B"/>
    <property type="match status" value="1"/>
</dbReference>
<dbReference type="PANTHER" id="PTHR19981">
    <property type="entry name" value="TALIN"/>
    <property type="match status" value="1"/>
</dbReference>
<proteinExistence type="predicted"/>
<dbReference type="GO" id="GO:0005737">
    <property type="term" value="C:cytoplasm"/>
    <property type="evidence" value="ECO:0000318"/>
    <property type="project" value="GO_Central"/>
</dbReference>
<dbReference type="Proteomes" id="UP000009022">
    <property type="component" value="Unassembled WGS sequence"/>
</dbReference>
<evidence type="ECO:0000313" key="5">
    <source>
        <dbReference type="Proteomes" id="UP000009022"/>
    </source>
</evidence>
<dbReference type="KEGG" id="tad:TRIADDRAFT_52032"/>
<dbReference type="EMBL" id="DS985241">
    <property type="protein sequence ID" value="EDV28790.1"/>
    <property type="molecule type" value="Genomic_DNA"/>
</dbReference>
<dbReference type="GO" id="GO:0098609">
    <property type="term" value="P:cell-cell adhesion"/>
    <property type="evidence" value="ECO:0000318"/>
    <property type="project" value="GO_Central"/>
</dbReference>
<dbReference type="InterPro" id="IPR011993">
    <property type="entry name" value="PH-like_dom_sf"/>
</dbReference>
<dbReference type="InterPro" id="IPR014352">
    <property type="entry name" value="FERM/acyl-CoA-bd_prot_sf"/>
</dbReference>
<feature type="region of interest" description="Disordered" evidence="2">
    <location>
        <begin position="611"/>
        <end position="667"/>
    </location>
</feature>
<dbReference type="GO" id="GO:0005886">
    <property type="term" value="C:plasma membrane"/>
    <property type="evidence" value="ECO:0000318"/>
    <property type="project" value="GO_Central"/>
</dbReference>
<dbReference type="OrthoDB" id="20825at2759"/>
<dbReference type="InterPro" id="IPR016024">
    <property type="entry name" value="ARM-type_fold"/>
</dbReference>
<sequence>MASKVLARTSIYSKIRRSLSQAKAIALLCTTHALLPPTESYLLGCTVANIAMDADNHAVLEEYNISYALRPLLSSKDPFMQYHAARCLVYMGYYDLHIYLFSQDYDEMLGDVIYANDNQSEHDYIRGTTLERIVEILTGNSSVLWGGSSLTRNSSGDLRENSDEKHSTVLASEQILEFILTMFSTFVSAEILMNLLLHRFRHPSASRIFGWKIKSSSSPIDSENPMEMYSPLPLVHVYLMRVWEMWLENFSDDFVTNYGLAISLSKLIPSMRLAGGPYRPAAARLEELLGKIKTRKLSDSNLEGTGSFEAIHNKLYEQCKFDIIGGTQPCSIEEAAKLASIQLYIEDITGVIEENHDNNYSLHFLKPKKQILINNPDQDLVVSRASSSRIKYCLPNVFAKSKLATKMVKELHEDLCLDNPSERNAKHSYIDYCQSLTTYGCCVFNLEEVIVVANSKHKRPKAEYEKRLLCIHPKHVIMIDAKTKEKISYNSFQTLKRWEPGHFGHVVTMQLTFTNKAHTFLLEDEQQWQELDLLFWACIEELDWQRISKMSKTPWSKLAEETQTWGRAAAAAHARTITVQAAARLSSSTATEEDLENYHSVAELKAKTVSHGGSLSSLGSGSVTLRRSSTAKQSSNGSSYSSGKDVDERLRSVPMRRRSHQNNGNVQ</sequence>
<gene>
    <name evidence="4" type="ORF">TRIADDRAFT_52032</name>
</gene>
<dbReference type="GO" id="GO:0005178">
    <property type="term" value="F:integrin binding"/>
    <property type="evidence" value="ECO:0000318"/>
    <property type="project" value="GO_Central"/>
</dbReference>
<dbReference type="GeneID" id="6749207"/>
<dbReference type="SUPFAM" id="SSF47031">
    <property type="entry name" value="Second domain of FERM"/>
    <property type="match status" value="1"/>
</dbReference>
<dbReference type="Gene3D" id="1.20.80.10">
    <property type="match status" value="1"/>
</dbReference>
<dbReference type="PROSITE" id="PS50212">
    <property type="entry name" value="RASGEF_NTER"/>
    <property type="match status" value="1"/>
</dbReference>
<keyword evidence="1" id="KW-0344">Guanine-nucleotide releasing factor</keyword>
<dbReference type="InterPro" id="IPR035963">
    <property type="entry name" value="FERM_2"/>
</dbReference>
<dbReference type="CDD" id="cd14473">
    <property type="entry name" value="FERM_B-lobe"/>
    <property type="match status" value="1"/>
</dbReference>
<keyword evidence="5" id="KW-1185">Reference proteome</keyword>
<evidence type="ECO:0000256" key="2">
    <source>
        <dbReference type="SAM" id="MobiDB-lite"/>
    </source>
</evidence>
<dbReference type="SUPFAM" id="SSF48366">
    <property type="entry name" value="Ras GEF"/>
    <property type="match status" value="1"/>
</dbReference>
<dbReference type="InterPro" id="IPR019748">
    <property type="entry name" value="FERM_central"/>
</dbReference>
<dbReference type="SUPFAM" id="SSF48371">
    <property type="entry name" value="ARM repeat"/>
    <property type="match status" value="1"/>
</dbReference>
<dbReference type="Gene3D" id="2.30.29.30">
    <property type="entry name" value="Pleckstrin-homology domain (PH domain)/Phosphotyrosine-binding domain (PTB)"/>
    <property type="match status" value="1"/>
</dbReference>
<feature type="compositionally biased region" description="Low complexity" evidence="2">
    <location>
        <begin position="611"/>
        <end position="643"/>
    </location>
</feature>
<dbReference type="RefSeq" id="XP_002107992.1">
    <property type="nucleotide sequence ID" value="XM_002107956.1"/>
</dbReference>
<name>B3RLK2_TRIAD</name>
<dbReference type="Gene3D" id="1.20.870.10">
    <property type="entry name" value="Son of sevenless (SoS) protein Chain: S domain 1"/>
    <property type="match status" value="1"/>
</dbReference>
<organism evidence="4 5">
    <name type="scientific">Trichoplax adhaerens</name>
    <name type="common">Trichoplax reptans</name>
    <dbReference type="NCBI Taxonomy" id="10228"/>
    <lineage>
        <taxon>Eukaryota</taxon>
        <taxon>Metazoa</taxon>
        <taxon>Placozoa</taxon>
        <taxon>Uniplacotomia</taxon>
        <taxon>Trichoplacea</taxon>
        <taxon>Trichoplacidae</taxon>
        <taxon>Trichoplax</taxon>
    </lineage>
</organism>
<accession>B3RLK2</accession>
<dbReference type="AlphaFoldDB" id="B3RLK2"/>
<evidence type="ECO:0000259" key="3">
    <source>
        <dbReference type="PROSITE" id="PS50212"/>
    </source>
</evidence>
<evidence type="ECO:0000256" key="1">
    <source>
        <dbReference type="PROSITE-ProRule" id="PRU00135"/>
    </source>
</evidence>
<dbReference type="HOGENOM" id="CLU_411821_0_0_1"/>
<reference evidence="4 5" key="1">
    <citation type="journal article" date="2008" name="Nature">
        <title>The Trichoplax genome and the nature of placozoans.</title>
        <authorList>
            <person name="Srivastava M."/>
            <person name="Begovic E."/>
            <person name="Chapman J."/>
            <person name="Putnam N.H."/>
            <person name="Hellsten U."/>
            <person name="Kawashima T."/>
            <person name="Kuo A."/>
            <person name="Mitros T."/>
            <person name="Salamov A."/>
            <person name="Carpenter M.L."/>
            <person name="Signorovitch A.Y."/>
            <person name="Moreno M.A."/>
            <person name="Kamm K."/>
            <person name="Grimwood J."/>
            <person name="Schmutz J."/>
            <person name="Shapiro H."/>
            <person name="Grigoriev I.V."/>
            <person name="Buss L.W."/>
            <person name="Schierwater B."/>
            <person name="Dellaporta S.L."/>
            <person name="Rokhsar D.S."/>
        </authorList>
    </citation>
    <scope>NUCLEOTIDE SEQUENCE [LARGE SCALE GENOMIC DNA]</scope>
    <source>
        <strain evidence="4 5">Grell-BS-1999</strain>
    </source>
</reference>
<dbReference type="InterPro" id="IPR023578">
    <property type="entry name" value="Ras_GEF_dom_sf"/>
</dbReference>
<dbReference type="InParanoid" id="B3RLK2"/>
<dbReference type="CTD" id="6749207"/>